<evidence type="ECO:0000313" key="11">
    <source>
        <dbReference type="Proteomes" id="UP001241056"/>
    </source>
</evidence>
<dbReference type="Gene3D" id="1.20.1560.10">
    <property type="entry name" value="ABC transporter type 1, transmembrane domain"/>
    <property type="match status" value="1"/>
</dbReference>
<protein>
    <submittedName>
        <fullName evidence="10">ABC transporter ATP-binding protein</fullName>
    </submittedName>
</protein>
<dbReference type="PROSITE" id="PS50929">
    <property type="entry name" value="ABC_TM1F"/>
    <property type="match status" value="1"/>
</dbReference>
<comment type="caution">
    <text evidence="10">The sequence shown here is derived from an EMBL/GenBank/DDBJ whole genome shotgun (WGS) entry which is preliminary data.</text>
</comment>
<keyword evidence="6 7" id="KW-0472">Membrane</keyword>
<dbReference type="PANTHER" id="PTHR24221">
    <property type="entry name" value="ATP-BINDING CASSETTE SUB-FAMILY B"/>
    <property type="match status" value="1"/>
</dbReference>
<evidence type="ECO:0000313" key="10">
    <source>
        <dbReference type="EMBL" id="MDM7858939.1"/>
    </source>
</evidence>
<dbReference type="EMBL" id="JAUCDY010000020">
    <property type="protein sequence ID" value="MDM7858939.1"/>
    <property type="molecule type" value="Genomic_DNA"/>
</dbReference>
<feature type="transmembrane region" description="Helical" evidence="7">
    <location>
        <begin position="162"/>
        <end position="194"/>
    </location>
</feature>
<dbReference type="InterPro" id="IPR027417">
    <property type="entry name" value="P-loop_NTPase"/>
</dbReference>
<dbReference type="Gene3D" id="3.40.50.300">
    <property type="entry name" value="P-loop containing nucleotide triphosphate hydrolases"/>
    <property type="match status" value="1"/>
</dbReference>
<dbReference type="InterPro" id="IPR039421">
    <property type="entry name" value="Type_1_exporter"/>
</dbReference>
<feature type="transmembrane region" description="Helical" evidence="7">
    <location>
        <begin position="21"/>
        <end position="54"/>
    </location>
</feature>
<feature type="domain" description="ABC transporter" evidence="8">
    <location>
        <begin position="366"/>
        <end position="603"/>
    </location>
</feature>
<dbReference type="Pfam" id="PF00664">
    <property type="entry name" value="ABC_membrane"/>
    <property type="match status" value="1"/>
</dbReference>
<keyword evidence="11" id="KW-1185">Reference proteome</keyword>
<proteinExistence type="predicted"/>
<evidence type="ECO:0000256" key="2">
    <source>
        <dbReference type="ARBA" id="ARBA00022692"/>
    </source>
</evidence>
<dbReference type="PROSITE" id="PS00211">
    <property type="entry name" value="ABC_TRANSPORTER_1"/>
    <property type="match status" value="1"/>
</dbReference>
<dbReference type="Pfam" id="PF00005">
    <property type="entry name" value="ABC_tran"/>
    <property type="match status" value="1"/>
</dbReference>
<feature type="domain" description="ABC transmembrane type-1" evidence="9">
    <location>
        <begin position="25"/>
        <end position="282"/>
    </location>
</feature>
<dbReference type="InterPro" id="IPR011527">
    <property type="entry name" value="ABC1_TM_dom"/>
</dbReference>
<dbReference type="PANTHER" id="PTHR24221:SF654">
    <property type="entry name" value="ATP-BINDING CASSETTE SUB-FAMILY B MEMBER 6"/>
    <property type="match status" value="1"/>
</dbReference>
<dbReference type="RefSeq" id="WP_289411790.1">
    <property type="nucleotide sequence ID" value="NZ_JAUCDY010000020.1"/>
</dbReference>
<accession>A0ABT7SRX5</accession>
<dbReference type="GO" id="GO:0005524">
    <property type="term" value="F:ATP binding"/>
    <property type="evidence" value="ECO:0007669"/>
    <property type="project" value="UniProtKB-KW"/>
</dbReference>
<dbReference type="SMART" id="SM00382">
    <property type="entry name" value="AAA"/>
    <property type="match status" value="1"/>
</dbReference>
<organism evidence="10 11">
    <name type="scientific">Thiopseudomonas acetoxidans</name>
    <dbReference type="NCBI Taxonomy" id="3041622"/>
    <lineage>
        <taxon>Bacteria</taxon>
        <taxon>Pseudomonadati</taxon>
        <taxon>Pseudomonadota</taxon>
        <taxon>Gammaproteobacteria</taxon>
        <taxon>Pseudomonadales</taxon>
        <taxon>Pseudomonadaceae</taxon>
        <taxon>Thiopseudomonas</taxon>
    </lineage>
</organism>
<evidence type="ECO:0000256" key="7">
    <source>
        <dbReference type="SAM" id="Phobius"/>
    </source>
</evidence>
<dbReference type="PROSITE" id="PS50893">
    <property type="entry name" value="ABC_TRANSPORTER_2"/>
    <property type="match status" value="1"/>
</dbReference>
<evidence type="ECO:0000256" key="5">
    <source>
        <dbReference type="ARBA" id="ARBA00022989"/>
    </source>
</evidence>
<name>A0ABT7SRX5_9GAMM</name>
<evidence type="ECO:0000256" key="1">
    <source>
        <dbReference type="ARBA" id="ARBA00004651"/>
    </source>
</evidence>
<dbReference type="InterPro" id="IPR003593">
    <property type="entry name" value="AAA+_ATPase"/>
</dbReference>
<feature type="transmembrane region" description="Helical" evidence="7">
    <location>
        <begin position="74"/>
        <end position="96"/>
    </location>
</feature>
<evidence type="ECO:0000256" key="3">
    <source>
        <dbReference type="ARBA" id="ARBA00022741"/>
    </source>
</evidence>
<keyword evidence="5 7" id="KW-1133">Transmembrane helix</keyword>
<dbReference type="InterPro" id="IPR003439">
    <property type="entry name" value="ABC_transporter-like_ATP-bd"/>
</dbReference>
<dbReference type="InterPro" id="IPR036640">
    <property type="entry name" value="ABC1_TM_sf"/>
</dbReference>
<keyword evidence="4 10" id="KW-0067">ATP-binding</keyword>
<keyword evidence="2 7" id="KW-0812">Transmembrane</keyword>
<keyword evidence="3" id="KW-0547">Nucleotide-binding</keyword>
<gene>
    <name evidence="10" type="ORF">QEZ41_11765</name>
</gene>
<dbReference type="InterPro" id="IPR017871">
    <property type="entry name" value="ABC_transporter-like_CS"/>
</dbReference>
<dbReference type="Proteomes" id="UP001241056">
    <property type="component" value="Unassembled WGS sequence"/>
</dbReference>
<sequence>MFNTLKELFQLLTPTQRRKFYVLQILVVLMAIMELVGIASIGPFMALVADINLIETNSLYKQLYLTSGISNPTNFLFLTGLAALLMLGLASVISVLTTWRLSLYSMQVGTEIADRLYEHYLQQNWLFHSTGSSAQLTKQVATEAPRVTGAIIVPAMQLNTRLVLAVIISVAVISYNPIIALVGLLMFGAGYVVIYQLIKKRLIVNGANISSASTQRFRLMNEGFGGIKDILIMGRNKHFIEQFHQENKILARAQGTTAAFSQVPRYFMELLAFGAMISLVLVLLKLENGELSKVLPVLAVYALAGFKLLPALQQIYGSITTIKGGIAAFESIKPDLVASQTTTSKPSKSSKPSTANALDINQAKTLKLNEITFTYPNKHQPALDNITMQIPINATIGLVGESGSGKSTTIDLILGLLQPDKGKLYLDAQEINASNLREWQQHIGFVPQSIYLSEGSIAENIAFGLSPEEINLEQVKQAAKLAHLDELIASLDKGLDTKVGERGVQLSGGQRQRIGIARALYNQASILVFDEATSALDGITEKIIMDAIHELSGKKTIIMIAHRLKTVQQCDIIYMMDKGKVVAQGTYNQLLENNLKFKEMAEHA</sequence>
<evidence type="ECO:0000259" key="8">
    <source>
        <dbReference type="PROSITE" id="PS50893"/>
    </source>
</evidence>
<dbReference type="SUPFAM" id="SSF90123">
    <property type="entry name" value="ABC transporter transmembrane region"/>
    <property type="match status" value="1"/>
</dbReference>
<evidence type="ECO:0000259" key="9">
    <source>
        <dbReference type="PROSITE" id="PS50929"/>
    </source>
</evidence>
<evidence type="ECO:0000256" key="6">
    <source>
        <dbReference type="ARBA" id="ARBA00023136"/>
    </source>
</evidence>
<dbReference type="SUPFAM" id="SSF52540">
    <property type="entry name" value="P-loop containing nucleoside triphosphate hydrolases"/>
    <property type="match status" value="1"/>
</dbReference>
<evidence type="ECO:0000256" key="4">
    <source>
        <dbReference type="ARBA" id="ARBA00022840"/>
    </source>
</evidence>
<comment type="subcellular location">
    <subcellularLocation>
        <location evidence="1">Cell membrane</location>
        <topology evidence="1">Multi-pass membrane protein</topology>
    </subcellularLocation>
</comment>
<reference evidence="10 11" key="1">
    <citation type="submission" date="2023-06" db="EMBL/GenBank/DDBJ databases">
        <title>Thiopseudomonas sp. CY1220 draft genome sequence.</title>
        <authorList>
            <person name="Zhao G."/>
            <person name="An M."/>
        </authorList>
    </citation>
    <scope>NUCLEOTIDE SEQUENCE [LARGE SCALE GENOMIC DNA]</scope>
    <source>
        <strain evidence="10 11">CY1220</strain>
    </source>
</reference>